<keyword evidence="4" id="KW-0788">Thiol protease</keyword>
<evidence type="ECO:0000256" key="3">
    <source>
        <dbReference type="ARBA" id="ARBA00022801"/>
    </source>
</evidence>
<sequence length="287" mass="32540">MFHFHIHHIFTFITFSHHLHFHIILNPGICALSAVPVRAEPSDRAELVTQLLFGECYQVLLTQDSWLQVRLAADDYVGWIDFKQHTPVSPDYYAAWCAQDHPRTLDVVQAVSDATTKVPLTLGCRLPFFDGLNLRVGDRQYFFNGTATNPTAAPDPARQAALLRKTALLYLRAPYVWGGKSIFGLDCSGLCQQLYGLVGIQLPRDAYQQIDYGRPVHFVTQAKPGDLAFFDNAEGRIVHVGMVMDEGQILHAHGEVRLDPLDHNGIFNRDRQRYSHKLRLLKRLLPE</sequence>
<dbReference type="InterPro" id="IPR038765">
    <property type="entry name" value="Papain-like_cys_pep_sf"/>
</dbReference>
<dbReference type="EMBL" id="JACXAD010000009">
    <property type="protein sequence ID" value="MBD2768124.1"/>
    <property type="molecule type" value="Genomic_DNA"/>
</dbReference>
<evidence type="ECO:0000313" key="7">
    <source>
        <dbReference type="Proteomes" id="UP000612233"/>
    </source>
</evidence>
<proteinExistence type="inferred from homology"/>
<dbReference type="PANTHER" id="PTHR47053:SF1">
    <property type="entry name" value="MUREIN DD-ENDOPEPTIDASE MEPH-RELATED"/>
    <property type="match status" value="1"/>
</dbReference>
<dbReference type="Pfam" id="PF00877">
    <property type="entry name" value="NLPC_P60"/>
    <property type="match status" value="1"/>
</dbReference>
<dbReference type="InterPro" id="IPR041382">
    <property type="entry name" value="SH3_16"/>
</dbReference>
<keyword evidence="2" id="KW-0645">Protease</keyword>
<dbReference type="InterPro" id="IPR000064">
    <property type="entry name" value="NLP_P60_dom"/>
</dbReference>
<evidence type="ECO:0000313" key="6">
    <source>
        <dbReference type="EMBL" id="MBD2768124.1"/>
    </source>
</evidence>
<dbReference type="Gene3D" id="3.90.1720.10">
    <property type="entry name" value="endopeptidase domain like (from Nostoc punctiforme)"/>
    <property type="match status" value="1"/>
</dbReference>
<dbReference type="SUPFAM" id="SSF82057">
    <property type="entry name" value="Prokaryotic SH3-related domain"/>
    <property type="match status" value="1"/>
</dbReference>
<dbReference type="PANTHER" id="PTHR47053">
    <property type="entry name" value="MUREIN DD-ENDOPEPTIDASE MEPH-RELATED"/>
    <property type="match status" value="1"/>
</dbReference>
<dbReference type="Pfam" id="PF18348">
    <property type="entry name" value="SH3_16"/>
    <property type="match status" value="1"/>
</dbReference>
<keyword evidence="7" id="KW-1185">Reference proteome</keyword>
<evidence type="ECO:0000259" key="5">
    <source>
        <dbReference type="PROSITE" id="PS51935"/>
    </source>
</evidence>
<organism evidence="6 7">
    <name type="scientific">Hymenobacter montanus</name>
    <dbReference type="NCBI Taxonomy" id="2771359"/>
    <lineage>
        <taxon>Bacteria</taxon>
        <taxon>Pseudomonadati</taxon>
        <taxon>Bacteroidota</taxon>
        <taxon>Cytophagia</taxon>
        <taxon>Cytophagales</taxon>
        <taxon>Hymenobacteraceae</taxon>
        <taxon>Hymenobacter</taxon>
    </lineage>
</organism>
<dbReference type="Proteomes" id="UP000612233">
    <property type="component" value="Unassembled WGS sequence"/>
</dbReference>
<gene>
    <name evidence="6" type="ORF">IC235_09500</name>
</gene>
<dbReference type="GO" id="GO:0008234">
    <property type="term" value="F:cysteine-type peptidase activity"/>
    <property type="evidence" value="ECO:0007669"/>
    <property type="project" value="UniProtKB-KW"/>
</dbReference>
<comment type="similarity">
    <text evidence="1">Belongs to the peptidase C40 family.</text>
</comment>
<name>A0A927BDF0_9BACT</name>
<keyword evidence="3" id="KW-0378">Hydrolase</keyword>
<dbReference type="PROSITE" id="PS51935">
    <property type="entry name" value="NLPC_P60"/>
    <property type="match status" value="1"/>
</dbReference>
<dbReference type="InterPro" id="IPR051202">
    <property type="entry name" value="Peptidase_C40"/>
</dbReference>
<accession>A0A927BDF0</accession>
<dbReference type="GO" id="GO:0006508">
    <property type="term" value="P:proteolysis"/>
    <property type="evidence" value="ECO:0007669"/>
    <property type="project" value="UniProtKB-KW"/>
</dbReference>
<dbReference type="SUPFAM" id="SSF54001">
    <property type="entry name" value="Cysteine proteinases"/>
    <property type="match status" value="1"/>
</dbReference>
<protein>
    <submittedName>
        <fullName evidence="6">C40 family peptidase</fullName>
    </submittedName>
</protein>
<dbReference type="Gene3D" id="2.30.30.40">
    <property type="entry name" value="SH3 Domains"/>
    <property type="match status" value="1"/>
</dbReference>
<comment type="caution">
    <text evidence="6">The sequence shown here is derived from an EMBL/GenBank/DDBJ whole genome shotgun (WGS) entry which is preliminary data.</text>
</comment>
<reference evidence="6" key="1">
    <citation type="submission" date="2020-09" db="EMBL/GenBank/DDBJ databases">
        <authorList>
            <person name="Kim M.K."/>
        </authorList>
    </citation>
    <scope>NUCLEOTIDE SEQUENCE</scope>
    <source>
        <strain evidence="6">BT664</strain>
    </source>
</reference>
<dbReference type="AlphaFoldDB" id="A0A927BDF0"/>
<feature type="domain" description="NlpC/P60" evidence="5">
    <location>
        <begin position="157"/>
        <end position="285"/>
    </location>
</feature>
<evidence type="ECO:0000256" key="1">
    <source>
        <dbReference type="ARBA" id="ARBA00007074"/>
    </source>
</evidence>
<evidence type="ECO:0000256" key="4">
    <source>
        <dbReference type="ARBA" id="ARBA00022807"/>
    </source>
</evidence>
<evidence type="ECO:0000256" key="2">
    <source>
        <dbReference type="ARBA" id="ARBA00022670"/>
    </source>
</evidence>